<organism evidence="1 2">
    <name type="scientific">Chryseobacterium arthrosphaerae</name>
    <dbReference type="NCBI Taxonomy" id="651561"/>
    <lineage>
        <taxon>Bacteria</taxon>
        <taxon>Pseudomonadati</taxon>
        <taxon>Bacteroidota</taxon>
        <taxon>Flavobacteriia</taxon>
        <taxon>Flavobacteriales</taxon>
        <taxon>Weeksellaceae</taxon>
        <taxon>Chryseobacterium group</taxon>
        <taxon>Chryseobacterium</taxon>
    </lineage>
</organism>
<dbReference type="AlphaFoldDB" id="A0A432DYY1"/>
<protein>
    <submittedName>
        <fullName evidence="1">Uncharacterized protein</fullName>
    </submittedName>
</protein>
<proteinExistence type="predicted"/>
<name>A0A432DYY1_9FLAO</name>
<dbReference type="EMBL" id="RYFC01000001">
    <property type="protein sequence ID" value="RTZ49448.1"/>
    <property type="molecule type" value="Genomic_DNA"/>
</dbReference>
<accession>A0A432DYY1</accession>
<sequence>MIHHLSTLSHSDRIIIWKLIFNVLSEYLKSSEINNLQEYLVQQLSKVETAGFTKTKAAGRNGNGSEAISFHEENEIAECIKTIQKIILRTQRV</sequence>
<dbReference type="Proteomes" id="UP000276953">
    <property type="component" value="Unassembled WGS sequence"/>
</dbReference>
<comment type="caution">
    <text evidence="1">The sequence shown here is derived from an EMBL/GenBank/DDBJ whole genome shotgun (WGS) entry which is preliminary data.</text>
</comment>
<evidence type="ECO:0000313" key="2">
    <source>
        <dbReference type="Proteomes" id="UP000276953"/>
    </source>
</evidence>
<gene>
    <name evidence="1" type="ORF">EJ377_02020</name>
</gene>
<evidence type="ECO:0000313" key="1">
    <source>
        <dbReference type="EMBL" id="RTZ49448.1"/>
    </source>
</evidence>
<reference evidence="1 2" key="1">
    <citation type="submission" date="2018-12" db="EMBL/GenBank/DDBJ databases">
        <title>Draft Genome Sequence of Chryseobacterium arthrosphaerae strain ED882-96 Isolated from the Blood of a Patient with Liver Cirrhosis in Taiwan.</title>
        <authorList>
            <person name="Lin J.-N."/>
            <person name="Lai C.-H."/>
            <person name="Yang C.-H."/>
            <person name="Huang Y.-H."/>
        </authorList>
    </citation>
    <scope>NUCLEOTIDE SEQUENCE [LARGE SCALE GENOMIC DNA]</scope>
    <source>
        <strain evidence="1 2">ED882-96</strain>
    </source>
</reference>